<gene>
    <name evidence="5" type="ORF">DPM33_11965</name>
</gene>
<evidence type="ECO:0000256" key="3">
    <source>
        <dbReference type="ARBA" id="ARBA00023163"/>
    </source>
</evidence>
<protein>
    <submittedName>
        <fullName evidence="5">DeoR/GlpR transcriptional regulator</fullName>
    </submittedName>
</protein>
<dbReference type="EMBL" id="QMBP01000004">
    <property type="protein sequence ID" value="RAZ90991.1"/>
    <property type="molecule type" value="Genomic_DNA"/>
</dbReference>
<reference evidence="6" key="1">
    <citation type="submission" date="2018-06" db="EMBL/GenBank/DDBJ databases">
        <authorList>
            <person name="Helene L.C."/>
            <person name="Dall'Agnol R."/>
            <person name="Delamuta J.R."/>
            <person name="Hungria M."/>
        </authorList>
    </citation>
    <scope>NUCLEOTIDE SEQUENCE [LARGE SCALE GENOMIC DNA]</scope>
    <source>
        <strain evidence="6">AC99b</strain>
    </source>
</reference>
<dbReference type="Gene3D" id="1.10.10.10">
    <property type="entry name" value="Winged helix-like DNA-binding domain superfamily/Winged helix DNA-binding domain"/>
    <property type="match status" value="1"/>
</dbReference>
<dbReference type="InterPro" id="IPR014036">
    <property type="entry name" value="DeoR-like_C"/>
</dbReference>
<dbReference type="AlphaFoldDB" id="A0A330HQJ0"/>
<sequence>MTDREIRPEQALKTLAGDQVPADSRHARQLARRRMIAEAVMAEGTMRIEDLTERFGISLMTAHRDLDELVEKGLLRKTRGIVSAAPTSLIESSDVYRSSRQGAEKRAIAQAAAAFLEPGQAVFFDDSTTVLQLVPHLAARVPLTAITNSITLMNELKDTRDLTLLGLGGQFYNWCNAFMGPVTVTEIRRLRADRVFMSMSAITDGMVFHQSPEMVETKRAMFDSAAMRILLADHTKFERRALHAMCALNEFDVIVVDDGIPPRQVEEMKAGGMTVVVAPVRQEDVTTGKL</sequence>
<dbReference type="OrthoDB" id="31600at2"/>
<dbReference type="InterPro" id="IPR018356">
    <property type="entry name" value="Tscrpt_reg_HTH_DeoR_CS"/>
</dbReference>
<dbReference type="SUPFAM" id="SSF100950">
    <property type="entry name" value="NagB/RpiA/CoA transferase-like"/>
    <property type="match status" value="1"/>
</dbReference>
<dbReference type="GO" id="GO:0003700">
    <property type="term" value="F:DNA-binding transcription factor activity"/>
    <property type="evidence" value="ECO:0007669"/>
    <property type="project" value="InterPro"/>
</dbReference>
<keyword evidence="1" id="KW-0805">Transcription regulation</keyword>
<proteinExistence type="predicted"/>
<accession>A0A330HQJ0</accession>
<dbReference type="InterPro" id="IPR001034">
    <property type="entry name" value="DeoR_HTH"/>
</dbReference>
<keyword evidence="6" id="KW-1185">Reference proteome</keyword>
<keyword evidence="2" id="KW-0238">DNA-binding</keyword>
<dbReference type="SMART" id="SM00420">
    <property type="entry name" value="HTH_DEOR"/>
    <property type="match status" value="1"/>
</dbReference>
<evidence type="ECO:0000313" key="6">
    <source>
        <dbReference type="Proteomes" id="UP000251558"/>
    </source>
</evidence>
<dbReference type="Gene3D" id="3.40.50.1360">
    <property type="match status" value="1"/>
</dbReference>
<dbReference type="Pfam" id="PF08220">
    <property type="entry name" value="HTH_DeoR"/>
    <property type="match status" value="1"/>
</dbReference>
<dbReference type="RefSeq" id="WP_112097622.1">
    <property type="nucleotide sequence ID" value="NZ_QMBP01000004.1"/>
</dbReference>
<comment type="caution">
    <text evidence="5">The sequence shown here is derived from an EMBL/GenBank/DDBJ whole genome shotgun (WGS) entry which is preliminary data.</text>
</comment>
<dbReference type="Pfam" id="PF00455">
    <property type="entry name" value="DeoRC"/>
    <property type="match status" value="1"/>
</dbReference>
<keyword evidence="3" id="KW-0804">Transcription</keyword>
<evidence type="ECO:0000256" key="2">
    <source>
        <dbReference type="ARBA" id="ARBA00023125"/>
    </source>
</evidence>
<dbReference type="InterPro" id="IPR036388">
    <property type="entry name" value="WH-like_DNA-bd_sf"/>
</dbReference>
<name>A0A330HQJ0_9HYPH</name>
<dbReference type="PROSITE" id="PS51000">
    <property type="entry name" value="HTH_DEOR_2"/>
    <property type="match status" value="1"/>
</dbReference>
<feature type="domain" description="HTH deoR-type" evidence="4">
    <location>
        <begin position="29"/>
        <end position="84"/>
    </location>
</feature>
<dbReference type="GO" id="GO:0003677">
    <property type="term" value="F:DNA binding"/>
    <property type="evidence" value="ECO:0007669"/>
    <property type="project" value="UniProtKB-KW"/>
</dbReference>
<reference evidence="5 6" key="2">
    <citation type="submission" date="2018-07" db="EMBL/GenBank/DDBJ databases">
        <title>Diversity of Mesorhizobium strains in Brazil.</title>
        <authorList>
            <person name="Helene L.C.F."/>
            <person name="Dall'Agnol R."/>
            <person name="Delamuta J.R.M."/>
            <person name="Hungria M."/>
        </authorList>
    </citation>
    <scope>NUCLEOTIDE SEQUENCE [LARGE SCALE GENOMIC DNA]</scope>
    <source>
        <strain evidence="5 6">AC99b</strain>
    </source>
</reference>
<dbReference type="InterPro" id="IPR036390">
    <property type="entry name" value="WH_DNA-bd_sf"/>
</dbReference>
<dbReference type="Proteomes" id="UP000251558">
    <property type="component" value="Unassembled WGS sequence"/>
</dbReference>
<organism evidence="5 6">
    <name type="scientific">Mesorhizobium hawassense</name>
    <dbReference type="NCBI Taxonomy" id="1209954"/>
    <lineage>
        <taxon>Bacteria</taxon>
        <taxon>Pseudomonadati</taxon>
        <taxon>Pseudomonadota</taxon>
        <taxon>Alphaproteobacteria</taxon>
        <taxon>Hyphomicrobiales</taxon>
        <taxon>Phyllobacteriaceae</taxon>
        <taxon>Mesorhizobium</taxon>
    </lineage>
</organism>
<evidence type="ECO:0000259" key="4">
    <source>
        <dbReference type="PROSITE" id="PS51000"/>
    </source>
</evidence>
<evidence type="ECO:0000256" key="1">
    <source>
        <dbReference type="ARBA" id="ARBA00023015"/>
    </source>
</evidence>
<dbReference type="SUPFAM" id="SSF46785">
    <property type="entry name" value="Winged helix' DNA-binding domain"/>
    <property type="match status" value="1"/>
</dbReference>
<dbReference type="PANTHER" id="PTHR30363">
    <property type="entry name" value="HTH-TYPE TRANSCRIPTIONAL REGULATOR SRLR-RELATED"/>
    <property type="match status" value="1"/>
</dbReference>
<dbReference type="PROSITE" id="PS00894">
    <property type="entry name" value="HTH_DEOR_1"/>
    <property type="match status" value="1"/>
</dbReference>
<dbReference type="SMART" id="SM01134">
    <property type="entry name" value="DeoRC"/>
    <property type="match status" value="1"/>
</dbReference>
<evidence type="ECO:0000313" key="5">
    <source>
        <dbReference type="EMBL" id="RAZ90991.1"/>
    </source>
</evidence>
<dbReference type="InterPro" id="IPR037171">
    <property type="entry name" value="NagB/RpiA_transferase-like"/>
</dbReference>
<dbReference type="PANTHER" id="PTHR30363:SF44">
    <property type="entry name" value="AGA OPERON TRANSCRIPTIONAL REPRESSOR-RELATED"/>
    <property type="match status" value="1"/>
</dbReference>
<dbReference type="InterPro" id="IPR050313">
    <property type="entry name" value="Carb_Metab_HTH_regulators"/>
</dbReference>